<feature type="transmembrane region" description="Helical" evidence="1">
    <location>
        <begin position="166"/>
        <end position="182"/>
    </location>
</feature>
<reference evidence="2" key="1">
    <citation type="submission" date="2023-07" db="EMBL/GenBank/DDBJ databases">
        <authorList>
            <person name="Pelsma A.J. K."/>
        </authorList>
    </citation>
    <scope>NUCLEOTIDE SEQUENCE</scope>
</reference>
<feature type="transmembrane region" description="Helical" evidence="1">
    <location>
        <begin position="6"/>
        <end position="26"/>
    </location>
</feature>
<keyword evidence="1" id="KW-1133">Transmembrane helix</keyword>
<organism evidence="2">
    <name type="scientific">freshwater sediment metagenome</name>
    <dbReference type="NCBI Taxonomy" id="556182"/>
    <lineage>
        <taxon>unclassified sequences</taxon>
        <taxon>metagenomes</taxon>
        <taxon>ecological metagenomes</taxon>
    </lineage>
</organism>
<protein>
    <submittedName>
        <fullName evidence="2">Uncharacterized protein</fullName>
    </submittedName>
</protein>
<dbReference type="InterPro" id="IPR046737">
    <property type="entry name" value="DUF6629"/>
</dbReference>
<evidence type="ECO:0000256" key="1">
    <source>
        <dbReference type="SAM" id="Phobius"/>
    </source>
</evidence>
<evidence type="ECO:0000313" key="2">
    <source>
        <dbReference type="EMBL" id="CAJ0882795.1"/>
    </source>
</evidence>
<sequence>MCISAPASFMAGSALAVVGAITIIKARQYDRHMLLFALFPVIFSFHQFIEGFVWLSLGGTFSGAIFIYIYLFIATSLWPSFCPLASLWVEPSRVNQAARYVLFAAGLSLSAYQFFQLTTSSGIEVKVVGHSLSYIIGYKSPPPEFINYTYALITVSPLFIVRNQTLNILGVLAGAAFLYTLFEMREVWYSVWCFSAAVFSAFLYFSIKGPRTKEVS</sequence>
<dbReference type="Pfam" id="PF20334">
    <property type="entry name" value="DUF6629"/>
    <property type="match status" value="1"/>
</dbReference>
<name>A0AA48M5D7_9ZZZZ</name>
<feature type="transmembrane region" description="Helical" evidence="1">
    <location>
        <begin position="188"/>
        <end position="207"/>
    </location>
</feature>
<keyword evidence="1" id="KW-0472">Membrane</keyword>
<dbReference type="EMBL" id="OY288114">
    <property type="protein sequence ID" value="CAJ0882795.1"/>
    <property type="molecule type" value="Genomic_DNA"/>
</dbReference>
<feature type="transmembrane region" description="Helical" evidence="1">
    <location>
        <begin position="33"/>
        <end position="55"/>
    </location>
</feature>
<keyword evidence="1" id="KW-0812">Transmembrane</keyword>
<feature type="transmembrane region" description="Helical" evidence="1">
    <location>
        <begin position="97"/>
        <end position="115"/>
    </location>
</feature>
<dbReference type="AlphaFoldDB" id="A0AA48M5D7"/>
<feature type="transmembrane region" description="Helical" evidence="1">
    <location>
        <begin position="61"/>
        <end position="85"/>
    </location>
</feature>
<proteinExistence type="predicted"/>
<gene>
    <name evidence="2" type="ORF">AMST5_03370</name>
</gene>
<accession>A0AA48M5D7</accession>